<evidence type="ECO:0000256" key="12">
    <source>
        <dbReference type="PIRSR" id="PIRSR607828-1"/>
    </source>
</evidence>
<dbReference type="EMBL" id="ML119051">
    <property type="protein sequence ID" value="ROT41952.1"/>
    <property type="molecule type" value="Genomic_DNA"/>
</dbReference>
<organism evidence="15 16">
    <name type="scientific">Sodiomyces alkalinus (strain CBS 110278 / VKM F-3762 / F11)</name>
    <name type="common">Alkaliphilic filamentous fungus</name>
    <dbReference type="NCBI Taxonomy" id="1314773"/>
    <lineage>
        <taxon>Eukaryota</taxon>
        <taxon>Fungi</taxon>
        <taxon>Dikarya</taxon>
        <taxon>Ascomycota</taxon>
        <taxon>Pezizomycotina</taxon>
        <taxon>Sordariomycetes</taxon>
        <taxon>Hypocreomycetidae</taxon>
        <taxon>Glomerellales</taxon>
        <taxon>Plectosphaerellaceae</taxon>
        <taxon>Sodiomyces</taxon>
    </lineage>
</organism>
<dbReference type="Pfam" id="PF05153">
    <property type="entry name" value="MIOX"/>
    <property type="match status" value="1"/>
</dbReference>
<keyword evidence="16" id="KW-1185">Reference proteome</keyword>
<evidence type="ECO:0000256" key="10">
    <source>
        <dbReference type="ARBA" id="ARBA00029668"/>
    </source>
</evidence>
<dbReference type="EC" id="1.13.99.1" evidence="4 14"/>
<comment type="pathway">
    <text evidence="2 14">Polyol metabolism; myo-inositol degradation into D-glucuronate; D-glucuronate from myo-inositol: step 1/1.</text>
</comment>
<feature type="binding site" evidence="12">
    <location>
        <begin position="113"/>
        <end position="115"/>
    </location>
    <ligand>
        <name>substrate</name>
    </ligand>
</feature>
<feature type="binding site" evidence="13">
    <location>
        <position position="279"/>
    </location>
    <ligand>
        <name>Fe cation</name>
        <dbReference type="ChEBI" id="CHEBI:24875"/>
        <label>1</label>
    </ligand>
</feature>
<feature type="binding site" evidence="13">
    <location>
        <position position="151"/>
    </location>
    <ligand>
        <name>Fe cation</name>
        <dbReference type="ChEBI" id="CHEBI:24875"/>
        <label>1</label>
    </ligand>
</feature>
<keyword evidence="7 13" id="KW-0479">Metal-binding</keyword>
<feature type="binding site" evidence="13">
    <location>
        <position position="126"/>
    </location>
    <ligand>
        <name>Fe cation</name>
        <dbReference type="ChEBI" id="CHEBI:24875"/>
        <label>1</label>
    </ligand>
</feature>
<feature type="binding site" evidence="12">
    <location>
        <begin position="246"/>
        <end position="247"/>
    </location>
    <ligand>
        <name>substrate</name>
    </ligand>
</feature>
<feature type="non-terminal residue" evidence="15">
    <location>
        <position position="1"/>
    </location>
</feature>
<comment type="subcellular location">
    <subcellularLocation>
        <location evidence="1 14">Cytoplasm</location>
    </subcellularLocation>
</comment>
<dbReference type="GO" id="GO:0019310">
    <property type="term" value="P:inositol catabolic process"/>
    <property type="evidence" value="ECO:0007669"/>
    <property type="project" value="UniProtKB-UniRule"/>
</dbReference>
<name>A0A3N2Q5B8_SODAK</name>
<dbReference type="InterPro" id="IPR007828">
    <property type="entry name" value="Inositol_oxygenase"/>
</dbReference>
<evidence type="ECO:0000256" key="4">
    <source>
        <dbReference type="ARBA" id="ARBA00011919"/>
    </source>
</evidence>
<evidence type="ECO:0000256" key="1">
    <source>
        <dbReference type="ARBA" id="ARBA00004496"/>
    </source>
</evidence>
<dbReference type="OrthoDB" id="5151075at2759"/>
<evidence type="ECO:0000256" key="7">
    <source>
        <dbReference type="ARBA" id="ARBA00022723"/>
    </source>
</evidence>
<evidence type="ECO:0000256" key="9">
    <source>
        <dbReference type="ARBA" id="ARBA00023004"/>
    </source>
</evidence>
<evidence type="ECO:0000313" key="15">
    <source>
        <dbReference type="EMBL" id="ROT41952.1"/>
    </source>
</evidence>
<feature type="binding site" evidence="12">
    <location>
        <position position="55"/>
    </location>
    <ligand>
        <name>substrate</name>
    </ligand>
</feature>
<dbReference type="GO" id="GO:0050113">
    <property type="term" value="F:inositol oxygenase activity"/>
    <property type="evidence" value="ECO:0007669"/>
    <property type="project" value="UniProtKB-UniRule"/>
</dbReference>
<comment type="catalytic activity">
    <reaction evidence="11 14">
        <text>myo-inositol + O2 = D-glucuronate + H2O + H(+)</text>
        <dbReference type="Rhea" id="RHEA:23696"/>
        <dbReference type="ChEBI" id="CHEBI:15377"/>
        <dbReference type="ChEBI" id="CHEBI:15378"/>
        <dbReference type="ChEBI" id="CHEBI:15379"/>
        <dbReference type="ChEBI" id="CHEBI:17268"/>
        <dbReference type="ChEBI" id="CHEBI:58720"/>
        <dbReference type="EC" id="1.13.99.1"/>
    </reaction>
</comment>
<sequence length="312" mass="36084">GGQALEATEDLIDEVNMIKGKKPTMMAKKYPRAATETASHLESRFDADKDKTMFRQYTEACERVKSFYAEQHRKQTVDFNLAAREKFAIDDTSPPRDEMTIWEAMEKLNTLVDESDPDTELSQIQHLLQTAEAMRRDGKPRWMQVTGLVHDLGKLLYFYGAEGQWDVVGDTFPVGCAFDDRIVLPETFSANPDASHPVYSTQFGMYAPGCGVAKLLMSWGHDEYMYQVCARQSRLPREALAMIRYHSFYAWHREGAYHEFMREGDQELLDAVRAFNPYDLYSKSDDAPTVEELKPHYLELIDEFFPQRVIRW</sequence>
<dbReference type="GO" id="GO:0005506">
    <property type="term" value="F:iron ion binding"/>
    <property type="evidence" value="ECO:0007669"/>
    <property type="project" value="InterPro"/>
</dbReference>
<evidence type="ECO:0000256" key="5">
    <source>
        <dbReference type="ARBA" id="ARBA00019269"/>
    </source>
</evidence>
<evidence type="ECO:0000256" key="14">
    <source>
        <dbReference type="RuleBase" id="RU367039"/>
    </source>
</evidence>
<feature type="binding site" evidence="12">
    <location>
        <position position="154"/>
    </location>
    <ligand>
        <name>substrate</name>
    </ligand>
</feature>
<protein>
    <recommendedName>
        <fullName evidence="5 14">Inositol oxygenase</fullName>
        <ecNumber evidence="4 14">1.13.99.1</ecNumber>
    </recommendedName>
    <alternativeName>
        <fullName evidence="10 14">Myo-inositol oxygenase</fullName>
    </alternativeName>
</protein>
<feature type="binding site" evidence="13">
    <location>
        <position position="246"/>
    </location>
    <ligand>
        <name>Fe cation</name>
        <dbReference type="ChEBI" id="CHEBI:24875"/>
        <label>1</label>
    </ligand>
</feature>
<dbReference type="SUPFAM" id="SSF109604">
    <property type="entry name" value="HD-domain/PDEase-like"/>
    <property type="match status" value="1"/>
</dbReference>
<keyword evidence="6 14" id="KW-0963">Cytoplasm</keyword>
<dbReference type="GeneID" id="39575883"/>
<accession>A0A3N2Q5B8</accession>
<comment type="similarity">
    <text evidence="3 14">Belongs to the myo-inositol oxygenase family.</text>
</comment>
<evidence type="ECO:0000256" key="3">
    <source>
        <dbReference type="ARBA" id="ARBA00005286"/>
    </source>
</evidence>
<feature type="binding site" evidence="13">
    <location>
        <position position="150"/>
    </location>
    <ligand>
        <name>Fe cation</name>
        <dbReference type="ChEBI" id="CHEBI:24875"/>
        <label>1</label>
    </ligand>
</feature>
<dbReference type="PANTHER" id="PTHR12588">
    <property type="entry name" value="MYOINOSITOL OXYGENASE"/>
    <property type="match status" value="1"/>
</dbReference>
<dbReference type="Proteomes" id="UP000272025">
    <property type="component" value="Unassembled WGS sequence"/>
</dbReference>
<dbReference type="Gene3D" id="1.10.3210.10">
    <property type="entry name" value="Hypothetical protein af1432"/>
    <property type="match status" value="1"/>
</dbReference>
<dbReference type="PANTHER" id="PTHR12588:SF0">
    <property type="entry name" value="INOSITOL OXYGENASE"/>
    <property type="match status" value="1"/>
</dbReference>
<evidence type="ECO:0000256" key="2">
    <source>
        <dbReference type="ARBA" id="ARBA00005167"/>
    </source>
</evidence>
<dbReference type="RefSeq" id="XP_028469758.1">
    <property type="nucleotide sequence ID" value="XM_028607405.1"/>
</dbReference>
<keyword evidence="8 14" id="KW-0560">Oxidoreductase</keyword>
<comment type="cofactor">
    <cofactor evidence="13 14">
        <name>Fe cation</name>
        <dbReference type="ChEBI" id="CHEBI:24875"/>
    </cofactor>
    <text evidence="13 14">Binds 2 iron ions per subunit.</text>
</comment>
<evidence type="ECO:0000313" key="16">
    <source>
        <dbReference type="Proteomes" id="UP000272025"/>
    </source>
</evidence>
<feature type="binding site" evidence="13">
    <location>
        <position position="221"/>
    </location>
    <ligand>
        <name>Fe cation</name>
        <dbReference type="ChEBI" id="CHEBI:24875"/>
        <label>1</label>
    </ligand>
</feature>
<dbReference type="GO" id="GO:0005737">
    <property type="term" value="C:cytoplasm"/>
    <property type="evidence" value="ECO:0007669"/>
    <property type="project" value="UniProtKB-SubCell"/>
</dbReference>
<proteinExistence type="inferred from homology"/>
<dbReference type="AlphaFoldDB" id="A0A3N2Q5B8"/>
<dbReference type="UniPathway" id="UPA00111">
    <property type="reaction ID" value="UER00527"/>
</dbReference>
<evidence type="ECO:0000256" key="8">
    <source>
        <dbReference type="ARBA" id="ARBA00023002"/>
    </source>
</evidence>
<evidence type="ECO:0000256" key="11">
    <source>
        <dbReference type="ARBA" id="ARBA00048271"/>
    </source>
</evidence>
<gene>
    <name evidence="15" type="ORF">SODALDRAFT_248038</name>
</gene>
<evidence type="ECO:0000256" key="13">
    <source>
        <dbReference type="PIRSR" id="PIRSR607828-2"/>
    </source>
</evidence>
<evidence type="ECO:0000256" key="6">
    <source>
        <dbReference type="ARBA" id="ARBA00022490"/>
    </source>
</evidence>
<keyword evidence="9 13" id="KW-0408">Iron</keyword>
<reference evidence="15 16" key="1">
    <citation type="journal article" date="2018" name="Mol. Ecol.">
        <title>The obligate alkalophilic soda-lake fungus Sodiomyces alkalinus has shifted to a protein diet.</title>
        <authorList>
            <person name="Grum-Grzhimaylo A.A."/>
            <person name="Falkoski D.L."/>
            <person name="van den Heuvel J."/>
            <person name="Valero-Jimenez C.A."/>
            <person name="Min B."/>
            <person name="Choi I.G."/>
            <person name="Lipzen A."/>
            <person name="Daum C.G."/>
            <person name="Aanen D.K."/>
            <person name="Tsang A."/>
            <person name="Henrissat B."/>
            <person name="Bilanenko E.N."/>
            <person name="de Vries R.P."/>
            <person name="van Kan J.A.L."/>
            <person name="Grigoriev I.V."/>
            <person name="Debets A.J.M."/>
        </authorList>
    </citation>
    <scope>NUCLEOTIDE SEQUENCE [LARGE SCALE GENOMIC DNA]</scope>
    <source>
        <strain evidence="15 16">F11</strain>
    </source>
</reference>
<dbReference type="STRING" id="1314773.A0A3N2Q5B8"/>
<feature type="binding site" evidence="12">
    <location>
        <begin position="169"/>
        <end position="170"/>
    </location>
    <ligand>
        <name>substrate</name>
    </ligand>
</feature>
<feature type="non-terminal residue" evidence="15">
    <location>
        <position position="312"/>
    </location>
</feature>